<evidence type="ECO:0000313" key="2">
    <source>
        <dbReference type="Proteomes" id="UP000007519"/>
    </source>
</evidence>
<reference evidence="1 2" key="1">
    <citation type="journal article" date="2012" name="Stand. Genomic Sci.">
        <title>Complete genome sequencing and analysis of Saprospira grandis str. Lewin, a predatory marine bacterium.</title>
        <authorList>
            <person name="Saw J.H."/>
            <person name="Yuryev A."/>
            <person name="Kanbe M."/>
            <person name="Hou S."/>
            <person name="Young A.G."/>
            <person name="Aizawa S."/>
            <person name="Alam M."/>
        </authorList>
    </citation>
    <scope>NUCLEOTIDE SEQUENCE [LARGE SCALE GENOMIC DNA]</scope>
    <source>
        <strain evidence="1 2">Lewin</strain>
    </source>
</reference>
<proteinExistence type="predicted"/>
<organism evidence="1 2">
    <name type="scientific">Saprospira grandis (strain Lewin)</name>
    <dbReference type="NCBI Taxonomy" id="984262"/>
    <lineage>
        <taxon>Bacteria</taxon>
        <taxon>Pseudomonadati</taxon>
        <taxon>Bacteroidota</taxon>
        <taxon>Saprospiria</taxon>
        <taxon>Saprospirales</taxon>
        <taxon>Saprospiraceae</taxon>
        <taxon>Saprospira</taxon>
    </lineage>
</organism>
<dbReference type="Proteomes" id="UP000007519">
    <property type="component" value="Chromosome"/>
</dbReference>
<protein>
    <submittedName>
        <fullName evidence="1">Uncharacterized protein</fullName>
    </submittedName>
</protein>
<sequence>MFKAVEDFNPLRTIDVEWGCCMAAGFNLQPAKPQKITSLKEFKSRKKA</sequence>
<dbReference type="KEGG" id="sgn:SGRA_3774"/>
<gene>
    <name evidence="1" type="ordered locus">SGRA_3774</name>
</gene>
<name>H6L8C6_SAPGL</name>
<evidence type="ECO:0000313" key="1">
    <source>
        <dbReference type="EMBL" id="AFC26490.1"/>
    </source>
</evidence>
<dbReference type="STRING" id="984262.SGRA_3774"/>
<dbReference type="AlphaFoldDB" id="H6L8C6"/>
<dbReference type="HOGENOM" id="CLU_3157647_0_0_10"/>
<keyword evidence="2" id="KW-1185">Reference proteome</keyword>
<accession>H6L8C6</accession>
<dbReference type="EMBL" id="CP002831">
    <property type="protein sequence ID" value="AFC26490.1"/>
    <property type="molecule type" value="Genomic_DNA"/>
</dbReference>